<proteinExistence type="predicted"/>
<accession>A0ACD5X2Q2</accession>
<reference evidence="1" key="1">
    <citation type="submission" date="2021-05" db="EMBL/GenBank/DDBJ databases">
        <authorList>
            <person name="Scholz U."/>
            <person name="Mascher M."/>
            <person name="Fiebig A."/>
        </authorList>
    </citation>
    <scope>NUCLEOTIDE SEQUENCE [LARGE SCALE GENOMIC DNA]</scope>
</reference>
<evidence type="ECO:0000313" key="1">
    <source>
        <dbReference type="EnsemblPlants" id="AVESA.00010b.r2.4DG0743380.1.CDS"/>
    </source>
</evidence>
<evidence type="ECO:0000313" key="2">
    <source>
        <dbReference type="Proteomes" id="UP001732700"/>
    </source>
</evidence>
<dbReference type="Proteomes" id="UP001732700">
    <property type="component" value="Chromosome 4D"/>
</dbReference>
<name>A0ACD5X2Q2_AVESA</name>
<keyword evidence="2" id="KW-1185">Reference proteome</keyword>
<dbReference type="EnsemblPlants" id="AVESA.00010b.r2.4DG0743380.1">
    <property type="protein sequence ID" value="AVESA.00010b.r2.4DG0743380.1.CDS"/>
    <property type="gene ID" value="AVESA.00010b.r2.4DG0743380"/>
</dbReference>
<reference evidence="1" key="2">
    <citation type="submission" date="2025-09" db="UniProtKB">
        <authorList>
            <consortium name="EnsemblPlants"/>
        </authorList>
    </citation>
    <scope>IDENTIFICATION</scope>
</reference>
<sequence>MATRTRAALPLLFLLACGLLFAAAVGTSREEEESRSGEHSLRECQQRCERDKPRYQRGQCVQECREQQQKWEREHGRHEEEQGRSRRGDREREGEQEQDSRRPYVFGPRSFRHIVQSDQGFIKAIRPFNEESRLLRGIKNYRVAIMEANPRSFVVPGYADADGIGYVAQGEGVLTVIENGEKRSYTVRQGDVIVAPAGSIMHLANTDGRRKLVIAKILHTISVPGKFEYFVGQSLVSSLSKRVQRAAFKTSEERLEKLFGRQGQKKGFIVRASEEQVRELRRHASEGGESRHWPLPPFGGDSRSTYNLLEQRPTIANRHGRLYEADARSFRALGDQDVRVAFANITAGSMTAPYYNTQSVKIAVVLDGEGEVEIVCPHLSQDSERRRGEEGQSEERGKDRRREEEDDDEREQHQEQGRGRGSESESESEGQHRQQQEKYETIRARVSRGSVFVVPPGHPVVEISSSRGSSNLQVVCFEIRAEKSERVWLAGKNNVLGKLDRPAKELALDAPERVIDEVLRAQPDEGFLAGPEEQQQERGEEERRRRGDRGRGDEAVETFLRMATGAF</sequence>
<protein>
    <submittedName>
        <fullName evidence="1">Uncharacterized protein</fullName>
    </submittedName>
</protein>
<organism evidence="1 2">
    <name type="scientific">Avena sativa</name>
    <name type="common">Oat</name>
    <dbReference type="NCBI Taxonomy" id="4498"/>
    <lineage>
        <taxon>Eukaryota</taxon>
        <taxon>Viridiplantae</taxon>
        <taxon>Streptophyta</taxon>
        <taxon>Embryophyta</taxon>
        <taxon>Tracheophyta</taxon>
        <taxon>Spermatophyta</taxon>
        <taxon>Magnoliopsida</taxon>
        <taxon>Liliopsida</taxon>
        <taxon>Poales</taxon>
        <taxon>Poaceae</taxon>
        <taxon>BOP clade</taxon>
        <taxon>Pooideae</taxon>
        <taxon>Poodae</taxon>
        <taxon>Poeae</taxon>
        <taxon>Poeae Chloroplast Group 1 (Aveneae type)</taxon>
        <taxon>Aveninae</taxon>
        <taxon>Avena</taxon>
    </lineage>
</organism>